<dbReference type="InterPro" id="IPR035906">
    <property type="entry name" value="MetI-like_sf"/>
</dbReference>
<proteinExistence type="inferred from homology"/>
<dbReference type="PANTHER" id="PTHR43163">
    <property type="entry name" value="DIPEPTIDE TRANSPORT SYSTEM PERMEASE PROTEIN DPPB-RELATED"/>
    <property type="match status" value="1"/>
</dbReference>
<feature type="transmembrane region" description="Helical" evidence="7">
    <location>
        <begin position="282"/>
        <end position="307"/>
    </location>
</feature>
<dbReference type="RefSeq" id="WP_340291006.1">
    <property type="nucleotide sequence ID" value="NZ_JBBJUP010000010.1"/>
</dbReference>
<evidence type="ECO:0000256" key="6">
    <source>
        <dbReference type="ARBA" id="ARBA00023136"/>
    </source>
</evidence>
<dbReference type="Proteomes" id="UP001364211">
    <property type="component" value="Unassembled WGS sequence"/>
</dbReference>
<feature type="transmembrane region" description="Helical" evidence="7">
    <location>
        <begin position="182"/>
        <end position="198"/>
    </location>
</feature>
<evidence type="ECO:0000256" key="3">
    <source>
        <dbReference type="ARBA" id="ARBA00022475"/>
    </source>
</evidence>
<evidence type="ECO:0000256" key="2">
    <source>
        <dbReference type="ARBA" id="ARBA00022448"/>
    </source>
</evidence>
<comment type="similarity">
    <text evidence="7">Belongs to the binding-protein-dependent transport system permease family.</text>
</comment>
<evidence type="ECO:0000313" key="10">
    <source>
        <dbReference type="Proteomes" id="UP001364211"/>
    </source>
</evidence>
<keyword evidence="5 7" id="KW-1133">Transmembrane helix</keyword>
<evidence type="ECO:0000259" key="8">
    <source>
        <dbReference type="PROSITE" id="PS50928"/>
    </source>
</evidence>
<evidence type="ECO:0000256" key="7">
    <source>
        <dbReference type="RuleBase" id="RU363032"/>
    </source>
</evidence>
<keyword evidence="4 7" id="KW-0812">Transmembrane</keyword>
<keyword evidence="2 7" id="KW-0813">Transport</keyword>
<evidence type="ECO:0000256" key="1">
    <source>
        <dbReference type="ARBA" id="ARBA00004651"/>
    </source>
</evidence>
<evidence type="ECO:0000256" key="5">
    <source>
        <dbReference type="ARBA" id="ARBA00022989"/>
    </source>
</evidence>
<protein>
    <submittedName>
        <fullName evidence="9">ABC transporter permease</fullName>
    </submittedName>
</protein>
<feature type="transmembrane region" description="Helical" evidence="7">
    <location>
        <begin position="240"/>
        <end position="262"/>
    </location>
</feature>
<comment type="caution">
    <text evidence="9">The sequence shown here is derived from an EMBL/GenBank/DDBJ whole genome shotgun (WGS) entry which is preliminary data.</text>
</comment>
<dbReference type="SUPFAM" id="SSF161098">
    <property type="entry name" value="MetI-like"/>
    <property type="match status" value="1"/>
</dbReference>
<dbReference type="InterPro" id="IPR000515">
    <property type="entry name" value="MetI-like"/>
</dbReference>
<accession>A0ABU8T7Z5</accession>
<keyword evidence="3" id="KW-1003">Cell membrane</keyword>
<keyword evidence="6 7" id="KW-0472">Membrane</keyword>
<name>A0ABU8T7Z5_9PSEU</name>
<feature type="transmembrane region" description="Helical" evidence="7">
    <location>
        <begin position="137"/>
        <end position="162"/>
    </location>
</feature>
<dbReference type="PANTHER" id="PTHR43163:SF3">
    <property type="entry name" value="PEPTIDE ABC TRANSPORTER PERMEASE PROTEIN"/>
    <property type="match status" value="1"/>
</dbReference>
<reference evidence="9 10" key="1">
    <citation type="submission" date="2024-03" db="EMBL/GenBank/DDBJ databases">
        <title>Draft genome sequence of Pseudonocardia sp. DW16-2.</title>
        <authorList>
            <person name="Duangmal K."/>
        </authorList>
    </citation>
    <scope>NUCLEOTIDE SEQUENCE [LARGE SCALE GENOMIC DNA]</scope>
    <source>
        <strain evidence="9 10">DW16-2</strain>
    </source>
</reference>
<keyword evidence="10" id="KW-1185">Reference proteome</keyword>
<feature type="transmembrane region" description="Helical" evidence="7">
    <location>
        <begin position="95"/>
        <end position="116"/>
    </location>
</feature>
<dbReference type="EMBL" id="JBBJUP010000010">
    <property type="protein sequence ID" value="MEJ8280079.1"/>
    <property type="molecule type" value="Genomic_DNA"/>
</dbReference>
<sequence>MARMILRRLAVSVLILVVVSVLIFAATLLLPGDPARAILGQQATPERVAALSEQLGLDRPAPERYLSWLGGVLTGDLGYSAATQGPVTELLGGRIGASALLLVLTALVSTPVALALGARAAVRRGTRTDSAVSGTSLVLAALPEFVIGVLLVVLFATSVLRILPSVTIARPGEPVWARPEQLVLPVLTLALVVIPYVVRMMRATLSETLDAGYVEMARLKGLPERTVLLRHAVPHTIGPVAQVIALQLAWLAGGVVVVEFLFRYPGIGQALIDAVANRDVQVVQAITLIIAAFYVLVNLAADVAGILADPRIRHSSTGGGS</sequence>
<feature type="domain" description="ABC transmembrane type-1" evidence="8">
    <location>
        <begin position="95"/>
        <end position="301"/>
    </location>
</feature>
<dbReference type="InterPro" id="IPR045621">
    <property type="entry name" value="BPD_transp_1_N"/>
</dbReference>
<dbReference type="CDD" id="cd06261">
    <property type="entry name" value="TM_PBP2"/>
    <property type="match status" value="1"/>
</dbReference>
<gene>
    <name evidence="9" type="ORF">WJX68_14125</name>
</gene>
<evidence type="ECO:0000313" key="9">
    <source>
        <dbReference type="EMBL" id="MEJ8280079.1"/>
    </source>
</evidence>
<comment type="subcellular location">
    <subcellularLocation>
        <location evidence="1 7">Cell membrane</location>
        <topology evidence="1 7">Multi-pass membrane protein</topology>
    </subcellularLocation>
</comment>
<dbReference type="Pfam" id="PF19300">
    <property type="entry name" value="BPD_transp_1_N"/>
    <property type="match status" value="1"/>
</dbReference>
<dbReference type="Gene3D" id="1.10.3720.10">
    <property type="entry name" value="MetI-like"/>
    <property type="match status" value="1"/>
</dbReference>
<dbReference type="Pfam" id="PF00528">
    <property type="entry name" value="BPD_transp_1"/>
    <property type="match status" value="1"/>
</dbReference>
<evidence type="ECO:0000256" key="4">
    <source>
        <dbReference type="ARBA" id="ARBA00022692"/>
    </source>
</evidence>
<dbReference type="PROSITE" id="PS50928">
    <property type="entry name" value="ABC_TM1"/>
    <property type="match status" value="1"/>
</dbReference>
<organism evidence="9 10">
    <name type="scientific">Pseudonocardia spirodelae</name>
    <dbReference type="NCBI Taxonomy" id="3133431"/>
    <lineage>
        <taxon>Bacteria</taxon>
        <taxon>Bacillati</taxon>
        <taxon>Actinomycetota</taxon>
        <taxon>Actinomycetes</taxon>
        <taxon>Pseudonocardiales</taxon>
        <taxon>Pseudonocardiaceae</taxon>
        <taxon>Pseudonocardia</taxon>
    </lineage>
</organism>